<dbReference type="Proteomes" id="UP000298127">
    <property type="component" value="Unassembled WGS sequence"/>
</dbReference>
<dbReference type="AlphaFoldDB" id="A0A4Y9RAE9"/>
<dbReference type="Pfam" id="PF08818">
    <property type="entry name" value="DUF1801"/>
    <property type="match status" value="1"/>
</dbReference>
<gene>
    <name evidence="2" type="ORF">E4M00_03155</name>
</gene>
<dbReference type="InterPro" id="IPR014922">
    <property type="entry name" value="YdhG-like"/>
</dbReference>
<dbReference type="Gene3D" id="3.90.1150.200">
    <property type="match status" value="1"/>
</dbReference>
<feature type="domain" description="YdhG-like" evidence="1">
    <location>
        <begin position="22"/>
        <end position="110"/>
    </location>
</feature>
<dbReference type="SUPFAM" id="SSF159888">
    <property type="entry name" value="YdhG-like"/>
    <property type="match status" value="1"/>
</dbReference>
<name>A0A4Y9RAE9_9MICO</name>
<dbReference type="EMBL" id="SPQZ01000001">
    <property type="protein sequence ID" value="TFW00394.1"/>
    <property type="molecule type" value="Genomic_DNA"/>
</dbReference>
<evidence type="ECO:0000313" key="2">
    <source>
        <dbReference type="EMBL" id="TFW00394.1"/>
    </source>
</evidence>
<proteinExistence type="predicted"/>
<evidence type="ECO:0000259" key="1">
    <source>
        <dbReference type="Pfam" id="PF08818"/>
    </source>
</evidence>
<keyword evidence="3" id="KW-1185">Reference proteome</keyword>
<evidence type="ECO:0000313" key="3">
    <source>
        <dbReference type="Proteomes" id="UP000298127"/>
    </source>
</evidence>
<comment type="caution">
    <text evidence="2">The sequence shown here is derived from an EMBL/GenBank/DDBJ whole genome shotgun (WGS) entry which is preliminary data.</text>
</comment>
<sequence>MFTKKGDEAVLAKLSEAPVQYREIAERLHTIIRESAPSLEPIVRWGLPFYVKDGKDICYIKPDKDFIAFGFGEVVNPAREEGAHMHPVAWTISSLDAPTEARIRALVEKAAA</sequence>
<reference evidence="2 3" key="1">
    <citation type="journal article" date="2018" name="J. Microbiol.">
        <title>Leifsonia flava sp. nov., a novel actinobacterium isolated from the rhizosphere of Aquilegia viridiflora.</title>
        <authorList>
            <person name="Cai Y."/>
            <person name="Tao W.Z."/>
            <person name="Ma Y.J."/>
            <person name="Cheng J."/>
            <person name="Zhang M.Y."/>
            <person name="Zhang Y.X."/>
        </authorList>
    </citation>
    <scope>NUCLEOTIDE SEQUENCE [LARGE SCALE GENOMIC DNA]</scope>
    <source>
        <strain evidence="2 3">SYP-B2174</strain>
    </source>
</reference>
<organism evidence="2 3">
    <name type="scientific">Orlajensenia leifsoniae</name>
    <dbReference type="NCBI Taxonomy" id="2561933"/>
    <lineage>
        <taxon>Bacteria</taxon>
        <taxon>Bacillati</taxon>
        <taxon>Actinomycetota</taxon>
        <taxon>Actinomycetes</taxon>
        <taxon>Micrococcales</taxon>
        <taxon>Microbacteriaceae</taxon>
        <taxon>Orlajensenia</taxon>
    </lineage>
</organism>
<accession>A0A4Y9RAE9</accession>
<protein>
    <submittedName>
        <fullName evidence="2">DUF1801 domain-containing protein</fullName>
    </submittedName>
</protein>